<name>A0A0A2M9P0_9FLAO</name>
<sequence length="798" mass="89795">MDSENNVQQNPFDHSLNIREQLTYYIGNWYWFIISVFLFLAGAYVYLRYTVPQYSASTTLMLKDDKKGGVDSELTAFSDLGVLSSVKNNIDNEIEVIKSRTLIKSTIKDLGLNVSYVNEGRVKSEDLYKKSPIQFLVSRFNEGFENRTIAYKIVGESATLYSLYNRNEVKLGTFQYGQTIKLKEGNAVVLLVGDKEKTKEKSFAISVIVRPLEAVTGSFKGRLGVRKVGDRTSVVELSIVDPVSEKAEDFLDALVRVYNQDVVNDKNLIFENTSRFINERLKIIADELDNVERNTEGFKIKHHVTDIASEANLFLNNASEFEKREIETETQLKVIATMTDYVNNSNRYELIPANVLTSDANASGLIDQYNQLILERNRLLKNGTPKNAVILTIDKKIESLRQNIKSSMARLKAALEIKKKDLAYQNALFNGKISKIPTLEREARVLGRQQQIKESLYLYLLQKREETAISLAVTAPNAKVIDSALSSKSPVTPKRQSIFMSAMAIGLLLPLGVLYLLQMMDTKIKGRSDVESKLTIPILGDVPTSLTNEEIIEANSRTSAAEAVRIVRTNLEFMLNQVPDNVAKTVFVTSTVPKEGKTFVAVNLAGTIALSGKKVLLIGMDIRNPKLEDYLHLPKEGVTNYLSTKDLDIHSLIHRIPKYESFYVLPSGVIPPNPAELLMSNKVNALFEQLKQEFDYIVVDTSPVHLVTDTLLIAQHADAFVYVVRANYLDKSLLRVPYQLHLEKKLPNMAILINDTAINKGYGYGYGAYGYGYGYGYGVEVVKKSWIERLKDKFKKEA</sequence>
<evidence type="ECO:0000259" key="17">
    <source>
        <dbReference type="Pfam" id="PF02706"/>
    </source>
</evidence>
<dbReference type="InterPro" id="IPR003856">
    <property type="entry name" value="LPS_length_determ_N"/>
</dbReference>
<dbReference type="AlphaFoldDB" id="A0A0A2M9P0"/>
<keyword evidence="10 20" id="KW-0418">Kinase</keyword>
<proteinExistence type="inferred from homology"/>
<dbReference type="EMBL" id="JRLW01000009">
    <property type="protein sequence ID" value="KGO89392.1"/>
    <property type="molecule type" value="Genomic_DNA"/>
</dbReference>
<keyword evidence="9" id="KW-0547">Nucleotide-binding</keyword>
<feature type="domain" description="AAA" evidence="18">
    <location>
        <begin position="596"/>
        <end position="720"/>
    </location>
</feature>
<evidence type="ECO:0000256" key="16">
    <source>
        <dbReference type="SAM" id="Phobius"/>
    </source>
</evidence>
<keyword evidence="14" id="KW-0829">Tyrosine-protein kinase</keyword>
<keyword evidence="7" id="KW-0808">Transferase</keyword>
<reference evidence="20 21" key="1">
    <citation type="submission" date="2013-09" db="EMBL/GenBank/DDBJ databases">
        <authorList>
            <person name="Zeng Z."/>
            <person name="Chen C."/>
        </authorList>
    </citation>
    <scope>NUCLEOTIDE SEQUENCE [LARGE SCALE GENOMIC DNA]</scope>
    <source>
        <strain evidence="20 21">GH29-5</strain>
    </source>
</reference>
<feature type="transmembrane region" description="Helical" evidence="16">
    <location>
        <begin position="498"/>
        <end position="517"/>
    </location>
</feature>
<evidence type="ECO:0000313" key="21">
    <source>
        <dbReference type="Proteomes" id="UP000030121"/>
    </source>
</evidence>
<evidence type="ECO:0000256" key="14">
    <source>
        <dbReference type="ARBA" id="ARBA00023137"/>
    </source>
</evidence>
<evidence type="ECO:0000313" key="20">
    <source>
        <dbReference type="EMBL" id="KGO89392.1"/>
    </source>
</evidence>
<evidence type="ECO:0000259" key="19">
    <source>
        <dbReference type="Pfam" id="PF13807"/>
    </source>
</evidence>
<gene>
    <name evidence="20" type="ORF">Q764_08410</name>
</gene>
<organism evidence="20 21">
    <name type="scientific">Flavobacterium suncheonense GH29-5 = DSM 17707</name>
    <dbReference type="NCBI Taxonomy" id="1121899"/>
    <lineage>
        <taxon>Bacteria</taxon>
        <taxon>Pseudomonadati</taxon>
        <taxon>Bacteroidota</taxon>
        <taxon>Flavobacteriia</taxon>
        <taxon>Flavobacteriales</taxon>
        <taxon>Flavobacteriaceae</taxon>
        <taxon>Flavobacterium</taxon>
    </lineage>
</organism>
<feature type="domain" description="Tyrosine-protein kinase G-rich" evidence="19">
    <location>
        <begin position="445"/>
        <end position="516"/>
    </location>
</feature>
<evidence type="ECO:0000256" key="12">
    <source>
        <dbReference type="ARBA" id="ARBA00022989"/>
    </source>
</evidence>
<evidence type="ECO:0000259" key="18">
    <source>
        <dbReference type="Pfam" id="PF13614"/>
    </source>
</evidence>
<evidence type="ECO:0000256" key="1">
    <source>
        <dbReference type="ARBA" id="ARBA00004429"/>
    </source>
</evidence>
<dbReference type="InterPro" id="IPR027417">
    <property type="entry name" value="P-loop_NTPase"/>
</dbReference>
<evidence type="ECO:0000256" key="8">
    <source>
        <dbReference type="ARBA" id="ARBA00022692"/>
    </source>
</evidence>
<dbReference type="InterPro" id="IPR050445">
    <property type="entry name" value="Bact_polysacc_biosynth/exp"/>
</dbReference>
<dbReference type="Pfam" id="PF02706">
    <property type="entry name" value="Wzz"/>
    <property type="match status" value="1"/>
</dbReference>
<dbReference type="Pfam" id="PF13614">
    <property type="entry name" value="AAA_31"/>
    <property type="match status" value="1"/>
</dbReference>
<keyword evidence="13 16" id="KW-0472">Membrane</keyword>
<dbReference type="InterPro" id="IPR005702">
    <property type="entry name" value="Wzc-like_C"/>
</dbReference>
<comment type="catalytic activity">
    <reaction evidence="15">
        <text>L-tyrosyl-[protein] + ATP = O-phospho-L-tyrosyl-[protein] + ADP + H(+)</text>
        <dbReference type="Rhea" id="RHEA:10596"/>
        <dbReference type="Rhea" id="RHEA-COMP:10136"/>
        <dbReference type="Rhea" id="RHEA-COMP:20101"/>
        <dbReference type="ChEBI" id="CHEBI:15378"/>
        <dbReference type="ChEBI" id="CHEBI:30616"/>
        <dbReference type="ChEBI" id="CHEBI:46858"/>
        <dbReference type="ChEBI" id="CHEBI:61978"/>
        <dbReference type="ChEBI" id="CHEBI:456216"/>
        <dbReference type="EC" id="2.7.10.2"/>
    </reaction>
</comment>
<protein>
    <recommendedName>
        <fullName evidence="4">non-specific protein-tyrosine kinase</fullName>
        <ecNumber evidence="4">2.7.10.2</ecNumber>
    </recommendedName>
</protein>
<comment type="subcellular location">
    <subcellularLocation>
        <location evidence="1">Cell inner membrane</location>
        <topology evidence="1">Multi-pass membrane protein</topology>
    </subcellularLocation>
</comment>
<keyword evidence="5" id="KW-1003">Cell membrane</keyword>
<dbReference type="SUPFAM" id="SSF52540">
    <property type="entry name" value="P-loop containing nucleoside triphosphate hydrolases"/>
    <property type="match status" value="1"/>
</dbReference>
<keyword evidence="6" id="KW-0997">Cell inner membrane</keyword>
<accession>A0A0A2M9P0</accession>
<evidence type="ECO:0000256" key="11">
    <source>
        <dbReference type="ARBA" id="ARBA00022840"/>
    </source>
</evidence>
<dbReference type="PANTHER" id="PTHR32309">
    <property type="entry name" value="TYROSINE-PROTEIN KINASE"/>
    <property type="match status" value="1"/>
</dbReference>
<dbReference type="Proteomes" id="UP000030121">
    <property type="component" value="Unassembled WGS sequence"/>
</dbReference>
<dbReference type="InterPro" id="IPR032807">
    <property type="entry name" value="GNVR"/>
</dbReference>
<dbReference type="EC" id="2.7.10.2" evidence="4"/>
<dbReference type="STRING" id="1121899.GCA_000430025_00314"/>
<comment type="similarity">
    <text evidence="3">Belongs to the etk/wzc family.</text>
</comment>
<keyword evidence="21" id="KW-1185">Reference proteome</keyword>
<dbReference type="InterPro" id="IPR025669">
    <property type="entry name" value="AAA_dom"/>
</dbReference>
<keyword evidence="8 16" id="KW-0812">Transmembrane</keyword>
<keyword evidence="12 16" id="KW-1133">Transmembrane helix</keyword>
<evidence type="ECO:0000256" key="4">
    <source>
        <dbReference type="ARBA" id="ARBA00011903"/>
    </source>
</evidence>
<dbReference type="NCBIfam" id="TIGR01007">
    <property type="entry name" value="eps_fam"/>
    <property type="match status" value="1"/>
</dbReference>
<dbReference type="eggNOG" id="COG3206">
    <property type="taxonomic scope" value="Bacteria"/>
</dbReference>
<evidence type="ECO:0000256" key="6">
    <source>
        <dbReference type="ARBA" id="ARBA00022519"/>
    </source>
</evidence>
<keyword evidence="11" id="KW-0067">ATP-binding</keyword>
<dbReference type="eggNOG" id="COG0489">
    <property type="taxonomic scope" value="Bacteria"/>
</dbReference>
<dbReference type="Pfam" id="PF13807">
    <property type="entry name" value="GNVR"/>
    <property type="match status" value="1"/>
</dbReference>
<evidence type="ECO:0000256" key="7">
    <source>
        <dbReference type="ARBA" id="ARBA00022679"/>
    </source>
</evidence>
<evidence type="ECO:0000256" key="15">
    <source>
        <dbReference type="ARBA" id="ARBA00051245"/>
    </source>
</evidence>
<feature type="transmembrane region" description="Helical" evidence="16">
    <location>
        <begin position="29"/>
        <end position="47"/>
    </location>
</feature>
<evidence type="ECO:0000256" key="2">
    <source>
        <dbReference type="ARBA" id="ARBA00007316"/>
    </source>
</evidence>
<evidence type="ECO:0000256" key="13">
    <source>
        <dbReference type="ARBA" id="ARBA00023136"/>
    </source>
</evidence>
<dbReference type="PANTHER" id="PTHR32309:SF13">
    <property type="entry name" value="FERRIC ENTEROBACTIN TRANSPORT PROTEIN FEPE"/>
    <property type="match status" value="1"/>
</dbReference>
<dbReference type="Gene3D" id="3.40.50.300">
    <property type="entry name" value="P-loop containing nucleotide triphosphate hydrolases"/>
    <property type="match status" value="1"/>
</dbReference>
<evidence type="ECO:0000256" key="5">
    <source>
        <dbReference type="ARBA" id="ARBA00022475"/>
    </source>
</evidence>
<dbReference type="CDD" id="cd05387">
    <property type="entry name" value="BY-kinase"/>
    <property type="match status" value="1"/>
</dbReference>
<dbReference type="GO" id="GO:0005524">
    <property type="term" value="F:ATP binding"/>
    <property type="evidence" value="ECO:0007669"/>
    <property type="project" value="UniProtKB-KW"/>
</dbReference>
<comment type="similarity">
    <text evidence="2">Belongs to the CpsD/CapB family.</text>
</comment>
<evidence type="ECO:0000256" key="10">
    <source>
        <dbReference type="ARBA" id="ARBA00022777"/>
    </source>
</evidence>
<evidence type="ECO:0000256" key="9">
    <source>
        <dbReference type="ARBA" id="ARBA00022741"/>
    </source>
</evidence>
<dbReference type="GO" id="GO:0005886">
    <property type="term" value="C:plasma membrane"/>
    <property type="evidence" value="ECO:0007669"/>
    <property type="project" value="UniProtKB-SubCell"/>
</dbReference>
<evidence type="ECO:0000256" key="3">
    <source>
        <dbReference type="ARBA" id="ARBA00008883"/>
    </source>
</evidence>
<feature type="domain" description="Polysaccharide chain length determinant N-terminal" evidence="17">
    <location>
        <begin position="28"/>
        <end position="110"/>
    </location>
</feature>
<comment type="caution">
    <text evidence="20">The sequence shown here is derived from an EMBL/GenBank/DDBJ whole genome shotgun (WGS) entry which is preliminary data.</text>
</comment>
<dbReference type="GO" id="GO:0004715">
    <property type="term" value="F:non-membrane spanning protein tyrosine kinase activity"/>
    <property type="evidence" value="ECO:0007669"/>
    <property type="project" value="UniProtKB-EC"/>
</dbReference>